<dbReference type="InterPro" id="IPR036265">
    <property type="entry name" value="HIT-like_sf"/>
</dbReference>
<dbReference type="GO" id="GO:0030983">
    <property type="term" value="F:mismatched DNA binding"/>
    <property type="evidence" value="ECO:0007669"/>
    <property type="project" value="TreeGrafter"/>
</dbReference>
<evidence type="ECO:0000256" key="8">
    <source>
        <dbReference type="ARBA" id="ARBA00022801"/>
    </source>
</evidence>
<evidence type="ECO:0000256" key="12">
    <source>
        <dbReference type="ARBA" id="ARBA00023242"/>
    </source>
</evidence>
<dbReference type="GO" id="GO:1990165">
    <property type="term" value="F:single-strand break-containing DNA binding"/>
    <property type="evidence" value="ECO:0007669"/>
    <property type="project" value="TreeGrafter"/>
</dbReference>
<evidence type="ECO:0000256" key="10">
    <source>
        <dbReference type="ARBA" id="ARBA00023125"/>
    </source>
</evidence>
<comment type="catalytic activity">
    <reaction evidence="13">
        <text>a 3'-end 2'-deoxyribonucleotide-3'-diphospho-5'-guanosine-DNA + H2O = a 3'-end 2'-deoxyribonucleotide 3'-phosphate-DNA + GMP + 2 H(+)</text>
        <dbReference type="Rhea" id="RHEA:52140"/>
        <dbReference type="Rhea" id="RHEA-COMP:13186"/>
        <dbReference type="Rhea" id="RHEA-COMP:13187"/>
        <dbReference type="ChEBI" id="CHEBI:15377"/>
        <dbReference type="ChEBI" id="CHEBI:15378"/>
        <dbReference type="ChEBI" id="CHEBI:58115"/>
        <dbReference type="ChEBI" id="CHEBI:136419"/>
        <dbReference type="ChEBI" id="CHEBI:136420"/>
        <dbReference type="EC" id="3.6.1.72"/>
    </reaction>
</comment>
<gene>
    <name evidence="21" type="primary">HNT3</name>
    <name evidence="21" type="ORF">VC83_01397</name>
</gene>
<dbReference type="FunFam" id="3.30.428.10:FF:000017">
    <property type="entry name" value="Aprataxin-like protein"/>
    <property type="match status" value="1"/>
</dbReference>
<comment type="subcellular location">
    <subcellularLocation>
        <location evidence="2">Cytoplasm</location>
    </subcellularLocation>
    <subcellularLocation>
        <location evidence="1">Nucleus</location>
    </subcellularLocation>
</comment>
<evidence type="ECO:0000256" key="2">
    <source>
        <dbReference type="ARBA" id="ARBA00004496"/>
    </source>
</evidence>
<evidence type="ECO:0000256" key="16">
    <source>
        <dbReference type="ARBA" id="ARBA00059438"/>
    </source>
</evidence>
<feature type="domain" description="HIT" evidence="19">
    <location>
        <begin position="81"/>
        <end position="205"/>
    </location>
</feature>
<dbReference type="VEuPathDB" id="FungiDB:GMDG_05402"/>
<dbReference type="GO" id="GO:0046872">
    <property type="term" value="F:metal ion binding"/>
    <property type="evidence" value="ECO:0007669"/>
    <property type="project" value="UniProtKB-KW"/>
</dbReference>
<keyword evidence="9" id="KW-0862">Zinc</keyword>
<keyword evidence="6" id="KW-0479">Metal-binding</keyword>
<proteinExistence type="predicted"/>
<dbReference type="AlphaFoldDB" id="A0A177AIP0"/>
<dbReference type="Proteomes" id="UP000077154">
    <property type="component" value="Unassembled WGS sequence"/>
</dbReference>
<dbReference type="GO" id="GO:0005737">
    <property type="term" value="C:cytoplasm"/>
    <property type="evidence" value="ECO:0007669"/>
    <property type="project" value="UniProtKB-SubCell"/>
</dbReference>
<evidence type="ECO:0000256" key="1">
    <source>
        <dbReference type="ARBA" id="ARBA00004123"/>
    </source>
</evidence>
<feature type="domain" description="Aprataxin C2HE/C2H2/C2HC zinc finger" evidence="20">
    <location>
        <begin position="223"/>
        <end position="279"/>
    </location>
</feature>
<keyword evidence="5" id="KW-0963">Cytoplasm</keyword>
<evidence type="ECO:0000256" key="6">
    <source>
        <dbReference type="ARBA" id="ARBA00022723"/>
    </source>
</evidence>
<evidence type="ECO:0000256" key="15">
    <source>
        <dbReference type="ARBA" id="ARBA00044713"/>
    </source>
</evidence>
<evidence type="ECO:0000259" key="19">
    <source>
        <dbReference type="Pfam" id="PF01230"/>
    </source>
</evidence>
<evidence type="ECO:0000256" key="18">
    <source>
        <dbReference type="ARBA" id="ARBA00076243"/>
    </source>
</evidence>
<dbReference type="GO" id="GO:0000012">
    <property type="term" value="P:single strand break repair"/>
    <property type="evidence" value="ECO:0007669"/>
    <property type="project" value="TreeGrafter"/>
</dbReference>
<evidence type="ECO:0000256" key="17">
    <source>
        <dbReference type="ARBA" id="ARBA00068941"/>
    </source>
</evidence>
<dbReference type="GeneID" id="36284487"/>
<dbReference type="EC" id="3.6.1.71" evidence="4"/>
<evidence type="ECO:0000256" key="5">
    <source>
        <dbReference type="ARBA" id="ARBA00022490"/>
    </source>
</evidence>
<dbReference type="eggNOG" id="KOG0562">
    <property type="taxonomic scope" value="Eukaryota"/>
</dbReference>
<dbReference type="RefSeq" id="XP_024327212.1">
    <property type="nucleotide sequence ID" value="XM_024465076.1"/>
</dbReference>
<evidence type="ECO:0000256" key="9">
    <source>
        <dbReference type="ARBA" id="ARBA00022833"/>
    </source>
</evidence>
<dbReference type="GO" id="GO:0005634">
    <property type="term" value="C:nucleus"/>
    <property type="evidence" value="ECO:0007669"/>
    <property type="project" value="UniProtKB-SubCell"/>
</dbReference>
<dbReference type="EC" id="3.6.1.72" evidence="3"/>
<evidence type="ECO:0000256" key="4">
    <source>
        <dbReference type="ARBA" id="ARBA00012496"/>
    </source>
</evidence>
<dbReference type="GO" id="GO:0003697">
    <property type="term" value="F:single-stranded DNA binding"/>
    <property type="evidence" value="ECO:0007669"/>
    <property type="project" value="TreeGrafter"/>
</dbReference>
<comment type="function">
    <text evidence="16">DNA-binding protein involved in single-strand DNA break repair, double-strand DNA break repair and base excision repair. Resolves abortive DNA ligation intermediates formed either at base excision sites, or when DNA ligases attempt to repair non-ligatable breaks induced by reactive oxygen species. Catalyzes the release of adenylate groups covalently linked to 5'-phosphate termini, resulting in the production of 5'-phosphate termini that can be efficiently rejoined. Likewise, catalyzes the release of 3'-linked guanosine (DNAppG) and inosine (DNAppI) from DNA, but has higher specific activity with 5'-linked adenosine (AppDNA).</text>
</comment>
<dbReference type="EMBL" id="KV441388">
    <property type="protein sequence ID" value="OAF61938.1"/>
    <property type="molecule type" value="Genomic_DNA"/>
</dbReference>
<keyword evidence="8" id="KW-0378">Hydrolase</keyword>
<evidence type="ECO:0000256" key="14">
    <source>
        <dbReference type="ARBA" id="ARBA00044639"/>
    </source>
</evidence>
<dbReference type="GO" id="GO:0120108">
    <property type="term" value="F:DNA-3'-diphospho-5'-guanosine diphosphatase activity"/>
    <property type="evidence" value="ECO:0007669"/>
    <property type="project" value="UniProtKB-EC"/>
</dbReference>
<organism evidence="21">
    <name type="scientific">Pseudogymnoascus destructans</name>
    <dbReference type="NCBI Taxonomy" id="655981"/>
    <lineage>
        <taxon>Eukaryota</taxon>
        <taxon>Fungi</taxon>
        <taxon>Dikarya</taxon>
        <taxon>Ascomycota</taxon>
        <taxon>Pezizomycotina</taxon>
        <taxon>Leotiomycetes</taxon>
        <taxon>Thelebolales</taxon>
        <taxon>Thelebolaceae</taxon>
        <taxon>Pseudogymnoascus</taxon>
    </lineage>
</organism>
<evidence type="ECO:0000259" key="20">
    <source>
        <dbReference type="Pfam" id="PF16278"/>
    </source>
</evidence>
<keyword evidence="10" id="KW-0238">DNA-binding</keyword>
<evidence type="ECO:0000313" key="21">
    <source>
        <dbReference type="EMBL" id="OAF61938.1"/>
    </source>
</evidence>
<dbReference type="PANTHER" id="PTHR12486">
    <property type="entry name" value="APRATAXIN-RELATED"/>
    <property type="match status" value="1"/>
</dbReference>
<reference evidence="21" key="1">
    <citation type="submission" date="2016-03" db="EMBL/GenBank/DDBJ databases">
        <title>Updated assembly of Pseudogymnoascus destructans, the fungus causing white-nose syndrome of bats.</title>
        <authorList>
            <person name="Palmer J.M."/>
            <person name="Drees K.P."/>
            <person name="Foster J.T."/>
            <person name="Lindner D.L."/>
        </authorList>
    </citation>
    <scope>NUCLEOTIDE SEQUENCE [LARGE SCALE GENOMIC DNA]</scope>
    <source>
        <strain evidence="21">20631-21</strain>
    </source>
</reference>
<keyword evidence="11" id="KW-0234">DNA repair</keyword>
<dbReference type="GO" id="GO:0003725">
    <property type="term" value="F:double-stranded RNA binding"/>
    <property type="evidence" value="ECO:0007669"/>
    <property type="project" value="TreeGrafter"/>
</dbReference>
<name>A0A177AIP0_9PEZI</name>
<sequence>MASPAEETQDAITEEEIQGTIVSPASSTSIRPNRNAFTELMRHKSRKTTTISPSFPHEKPIMFEGHRGLGAYTYNPAAFPPSNVIFYNDFAVAINDLYPKSSVHTLLLPRSERNLLHPFDAFEDAAFLAATVAESEKLRALVAKELRRRYGKLSKLDQARERVLNGEVELPEGEDLPKGRDWESEVMMGIHAHPSMSHLHVHVLSVDWYSECLKNRAHYNSFTTPFFVPLDAFPLAQDDPRRDPSQAGYLSRDLKCWRCSAGFGRSFARLNEHLAVEFEAWKRI</sequence>
<evidence type="ECO:0000256" key="13">
    <source>
        <dbReference type="ARBA" id="ARBA00024601"/>
    </source>
</evidence>
<accession>A0A177AIP0</accession>
<comment type="catalytic activity">
    <reaction evidence="14">
        <text>a 5'-end adenosine-5'-diphospho-5'-2'-deoxyribonucleoside-DNA + H2O = a 5'-end 5'-phospho-2'-deoxyribonucleoside-DNA + AMP + 2 H(+)</text>
        <dbReference type="Rhea" id="RHEA:52128"/>
        <dbReference type="Rhea" id="RHEA-COMP:13180"/>
        <dbReference type="Rhea" id="RHEA-COMP:13181"/>
        <dbReference type="ChEBI" id="CHEBI:15377"/>
        <dbReference type="ChEBI" id="CHEBI:15378"/>
        <dbReference type="ChEBI" id="CHEBI:136412"/>
        <dbReference type="ChEBI" id="CHEBI:136413"/>
        <dbReference type="ChEBI" id="CHEBI:456215"/>
        <dbReference type="EC" id="3.6.1.71"/>
    </reaction>
</comment>
<dbReference type="Pfam" id="PF01230">
    <property type="entry name" value="HIT"/>
    <property type="match status" value="1"/>
</dbReference>
<comment type="catalytic activity">
    <reaction evidence="15">
        <text>a 5'-end adenosine-5'-diphospho-5'-ribonucleoside-2'-deoxyribonucleotide-DNA + H2O = a 5'-end 5'-phospho-ribonucleoside-2'-deoxyribonucleotide-DNA + AMP + 2 H(+)</text>
        <dbReference type="Rhea" id="RHEA:52132"/>
        <dbReference type="Rhea" id="RHEA-COMP:13182"/>
        <dbReference type="Rhea" id="RHEA-COMP:13183"/>
        <dbReference type="ChEBI" id="CHEBI:15377"/>
        <dbReference type="ChEBI" id="CHEBI:15378"/>
        <dbReference type="ChEBI" id="CHEBI:136414"/>
        <dbReference type="ChEBI" id="CHEBI:136415"/>
        <dbReference type="ChEBI" id="CHEBI:456215"/>
        <dbReference type="EC" id="3.6.1.71"/>
    </reaction>
</comment>
<dbReference type="SUPFAM" id="SSF54197">
    <property type="entry name" value="HIT-like"/>
    <property type="match status" value="1"/>
</dbReference>
<evidence type="ECO:0000256" key="3">
    <source>
        <dbReference type="ARBA" id="ARBA00012495"/>
    </source>
</evidence>
<dbReference type="Gene3D" id="3.30.428.10">
    <property type="entry name" value="HIT-like"/>
    <property type="match status" value="1"/>
</dbReference>
<dbReference type="GO" id="GO:0033699">
    <property type="term" value="F:DNA 5'-adenosine monophosphate hydrolase activity"/>
    <property type="evidence" value="ECO:0007669"/>
    <property type="project" value="UniProtKB-EC"/>
</dbReference>
<dbReference type="PANTHER" id="PTHR12486:SF4">
    <property type="entry name" value="APRATAXIN"/>
    <property type="match status" value="1"/>
</dbReference>
<dbReference type="InterPro" id="IPR032566">
    <property type="entry name" value="Znf-C2HE"/>
</dbReference>
<protein>
    <recommendedName>
        <fullName evidence="17">Aprataxin-like protein</fullName>
        <ecNumber evidence="4">3.6.1.71</ecNumber>
        <ecNumber evidence="3">3.6.1.72</ecNumber>
    </recommendedName>
    <alternativeName>
        <fullName evidence="18">Hit family protein 3</fullName>
    </alternativeName>
</protein>
<keyword evidence="7" id="KW-0227">DNA damage</keyword>
<dbReference type="OrthoDB" id="3512845at2759"/>
<keyword evidence="12" id="KW-0539">Nucleus</keyword>
<dbReference type="Pfam" id="PF16278">
    <property type="entry name" value="zf-C2HE"/>
    <property type="match status" value="1"/>
</dbReference>
<dbReference type="InterPro" id="IPR011146">
    <property type="entry name" value="HIT-like"/>
</dbReference>
<evidence type="ECO:0000256" key="7">
    <source>
        <dbReference type="ARBA" id="ARBA00022763"/>
    </source>
</evidence>
<evidence type="ECO:0000256" key="11">
    <source>
        <dbReference type="ARBA" id="ARBA00023204"/>
    </source>
</evidence>